<dbReference type="KEGG" id="kaf:KAFR_0C05800"/>
<feature type="chain" id="PRO_5003559640" description="Secreted protein CSS2 C-terminal domain-containing protein" evidence="1">
    <location>
        <begin position="19"/>
        <end position="291"/>
    </location>
</feature>
<dbReference type="InParanoid" id="H2AT71"/>
<dbReference type="Pfam" id="PF20521">
    <property type="entry name" value="DUF6736"/>
    <property type="match status" value="1"/>
</dbReference>
<dbReference type="AlphaFoldDB" id="H2AT71"/>
<evidence type="ECO:0000256" key="1">
    <source>
        <dbReference type="SAM" id="SignalP"/>
    </source>
</evidence>
<sequence>MRLPTILSLIFLIACANAEEDWHLIYPRNDTSASSGYNATLDSYTLYYGTPPRVIDALEEKGVHPNTTLLSTEIVLNHTAIQMYASDIIANGLYKRGSDEHDVVDLVMSITQALVNDFYGNQTTTLVKRTTWCSTFIGYIKDSTAYQAMLASDRKFKAKYIGEGISSLYHMGLDVLSMAANIASITKSSSSATACYGRVETLKYTSGNKSYRYTIGIYPYTAGSKCDTTLTTEEIEIIIGDMIEEGEKLKSAGWCTTLTHSGTWRSHVKVMRVEVSEPCHFSLGDIQCPAI</sequence>
<dbReference type="RefSeq" id="XP_003956706.1">
    <property type="nucleotide sequence ID" value="XM_003956657.1"/>
</dbReference>
<protein>
    <recommendedName>
        <fullName evidence="2">Secreted protein CSS2 C-terminal domain-containing protein</fullName>
    </recommendedName>
</protein>
<keyword evidence="4" id="KW-1185">Reference proteome</keyword>
<feature type="signal peptide" evidence="1">
    <location>
        <begin position="1"/>
        <end position="18"/>
    </location>
</feature>
<accession>H2AT71</accession>
<name>H2AT71_KAZAF</name>
<dbReference type="Proteomes" id="UP000005220">
    <property type="component" value="Chromosome 3"/>
</dbReference>
<gene>
    <name evidence="3" type="primary">KAFR0C05800</name>
    <name evidence="3" type="ORF">KAFR_0C05800</name>
</gene>
<dbReference type="HOGENOM" id="CLU_934023_0_0_1"/>
<feature type="domain" description="Secreted protein CSS2 C-terminal" evidence="2">
    <location>
        <begin position="168"/>
        <end position="276"/>
    </location>
</feature>
<dbReference type="GeneID" id="13885594"/>
<dbReference type="EMBL" id="HE650823">
    <property type="protein sequence ID" value="CCF57571.1"/>
    <property type="molecule type" value="Genomic_DNA"/>
</dbReference>
<keyword evidence="1" id="KW-0732">Signal</keyword>
<reference evidence="3 4" key="1">
    <citation type="journal article" date="2011" name="Proc. Natl. Acad. Sci. U.S.A.">
        <title>Evolutionary erosion of yeast sex chromosomes by mating-type switching accidents.</title>
        <authorList>
            <person name="Gordon J.L."/>
            <person name="Armisen D."/>
            <person name="Proux-Wera E."/>
            <person name="Oheigeartaigh S.S."/>
            <person name="Byrne K.P."/>
            <person name="Wolfe K.H."/>
        </authorList>
    </citation>
    <scope>NUCLEOTIDE SEQUENCE [LARGE SCALE GENOMIC DNA]</scope>
    <source>
        <strain evidence="4">ATCC 22294 / BCRC 22015 / CBS 2517 / CECT 1963 / NBRC 1671 / NRRL Y-8276</strain>
    </source>
</reference>
<dbReference type="InterPro" id="IPR046624">
    <property type="entry name" value="CSS2_C"/>
</dbReference>
<dbReference type="PROSITE" id="PS51257">
    <property type="entry name" value="PROKAR_LIPOPROTEIN"/>
    <property type="match status" value="1"/>
</dbReference>
<evidence type="ECO:0000313" key="3">
    <source>
        <dbReference type="EMBL" id="CCF57571.1"/>
    </source>
</evidence>
<evidence type="ECO:0000259" key="2">
    <source>
        <dbReference type="Pfam" id="PF20521"/>
    </source>
</evidence>
<proteinExistence type="predicted"/>
<evidence type="ECO:0000313" key="4">
    <source>
        <dbReference type="Proteomes" id="UP000005220"/>
    </source>
</evidence>
<organism evidence="3 4">
    <name type="scientific">Kazachstania africana (strain ATCC 22294 / BCRC 22015 / CBS 2517 / CECT 1963 / NBRC 1671 / NRRL Y-8276)</name>
    <name type="common">Yeast</name>
    <name type="synonym">Kluyveromyces africanus</name>
    <dbReference type="NCBI Taxonomy" id="1071382"/>
    <lineage>
        <taxon>Eukaryota</taxon>
        <taxon>Fungi</taxon>
        <taxon>Dikarya</taxon>
        <taxon>Ascomycota</taxon>
        <taxon>Saccharomycotina</taxon>
        <taxon>Saccharomycetes</taxon>
        <taxon>Saccharomycetales</taxon>
        <taxon>Saccharomycetaceae</taxon>
        <taxon>Kazachstania</taxon>
    </lineage>
</organism>